<protein>
    <recommendedName>
        <fullName evidence="1">N-acetyltransferase domain-containing protein</fullName>
    </recommendedName>
</protein>
<evidence type="ECO:0000313" key="2">
    <source>
        <dbReference type="EMBL" id="GAK54704.1"/>
    </source>
</evidence>
<dbReference type="Gene3D" id="3.40.630.30">
    <property type="match status" value="1"/>
</dbReference>
<dbReference type="SUPFAM" id="SSF55729">
    <property type="entry name" value="Acyl-CoA N-acyltransferases (Nat)"/>
    <property type="match status" value="1"/>
</dbReference>
<feature type="domain" description="N-acetyltransferase" evidence="1">
    <location>
        <begin position="41"/>
        <end position="209"/>
    </location>
</feature>
<dbReference type="AlphaFoldDB" id="A0A081BTH3"/>
<name>A0A081BTH3_9BACT</name>
<proteinExistence type="predicted"/>
<dbReference type="GO" id="GO:0016747">
    <property type="term" value="F:acyltransferase activity, transferring groups other than amino-acyl groups"/>
    <property type="evidence" value="ECO:0007669"/>
    <property type="project" value="InterPro"/>
</dbReference>
<accession>A0A081BTH3</accession>
<dbReference type="EMBL" id="DF820462">
    <property type="protein sequence ID" value="GAK54704.1"/>
    <property type="molecule type" value="Genomic_DNA"/>
</dbReference>
<dbReference type="CDD" id="cd04301">
    <property type="entry name" value="NAT_SF"/>
    <property type="match status" value="1"/>
</dbReference>
<gene>
    <name evidence="2" type="ORF">U14_05992</name>
</gene>
<organism evidence="2">
    <name type="scientific">Candidatus Moduliflexus flocculans</name>
    <dbReference type="NCBI Taxonomy" id="1499966"/>
    <lineage>
        <taxon>Bacteria</taxon>
        <taxon>Candidatus Moduliflexota</taxon>
        <taxon>Candidatus Moduliflexia</taxon>
        <taxon>Candidatus Moduliflexales</taxon>
        <taxon>Candidatus Moduliflexaceae</taxon>
    </lineage>
</organism>
<evidence type="ECO:0000259" key="1">
    <source>
        <dbReference type="PROSITE" id="PS51186"/>
    </source>
</evidence>
<dbReference type="PROSITE" id="PS51186">
    <property type="entry name" value="GNAT"/>
    <property type="match status" value="1"/>
</dbReference>
<dbReference type="STRING" id="1499966.U14_05992"/>
<evidence type="ECO:0000313" key="3">
    <source>
        <dbReference type="Proteomes" id="UP000030700"/>
    </source>
</evidence>
<dbReference type="InterPro" id="IPR000182">
    <property type="entry name" value="GNAT_dom"/>
</dbReference>
<dbReference type="InterPro" id="IPR016181">
    <property type="entry name" value="Acyl_CoA_acyltransferase"/>
</dbReference>
<sequence>MNGLNMMDTWVHVPDDVRVRPIEGMIDWLPFKEKSVLDNEFLIRPARPTDDDLQGAAETFRRGFPVLYGGAYAVLYDAAVYPDILGAGEHFNAGDNFLMVAEHLATGSIAGTLMMRMDKQERTGEFIIISIDERFQGKGIGKALFYESEAYMESCGVEMSYIWITAKHTVTQRLAFDRGFVPKAIIPGVYRSWAGNDSYYRIEMAYFQKFYGGAEEMCSRKIELIPEAQHLMTSW</sequence>
<dbReference type="Proteomes" id="UP000030700">
    <property type="component" value="Unassembled WGS sequence"/>
</dbReference>
<keyword evidence="3" id="KW-1185">Reference proteome</keyword>
<reference evidence="2" key="1">
    <citation type="journal article" date="2015" name="PeerJ">
        <title>First genomic representation of candidate bacterial phylum KSB3 points to enhanced environmental sensing as a trigger of wastewater bulking.</title>
        <authorList>
            <person name="Sekiguchi Y."/>
            <person name="Ohashi A."/>
            <person name="Parks D.H."/>
            <person name="Yamauchi T."/>
            <person name="Tyson G.W."/>
            <person name="Hugenholtz P."/>
        </authorList>
    </citation>
    <scope>NUCLEOTIDE SEQUENCE [LARGE SCALE GENOMIC DNA]</scope>
</reference>
<dbReference type="Pfam" id="PF00583">
    <property type="entry name" value="Acetyltransf_1"/>
    <property type="match status" value="1"/>
</dbReference>
<dbReference type="HOGENOM" id="CLU_1178390_0_0_0"/>